<gene>
    <name evidence="2" type="ORF">TBOG_02341</name>
</gene>
<feature type="compositionally biased region" description="Basic residues" evidence="1">
    <location>
        <begin position="34"/>
        <end position="43"/>
    </location>
</feature>
<proteinExistence type="predicted"/>
<protein>
    <submittedName>
        <fullName evidence="2">ABC transporter subunit</fullName>
    </submittedName>
</protein>
<accession>A0A9P2H896</accession>
<dbReference type="EMBL" id="GG663503">
    <property type="protein sequence ID" value="EFD43506.2"/>
    <property type="molecule type" value="Genomic_DNA"/>
</dbReference>
<evidence type="ECO:0000256" key="1">
    <source>
        <dbReference type="SAM" id="MobiDB-lite"/>
    </source>
</evidence>
<organism evidence="2 3">
    <name type="scientific">Mycobacterium tuberculosis variant africanum K85</name>
    <dbReference type="NCBI Taxonomy" id="611304"/>
    <lineage>
        <taxon>Bacteria</taxon>
        <taxon>Bacillati</taxon>
        <taxon>Actinomycetota</taxon>
        <taxon>Actinomycetes</taxon>
        <taxon>Mycobacteriales</taxon>
        <taxon>Mycobacteriaceae</taxon>
        <taxon>Mycobacterium</taxon>
        <taxon>Mycobacterium tuberculosis complex</taxon>
    </lineage>
</organism>
<sequence length="73" mass="8066">MDTGLEFALYQLLRSELPDCIVVSVSHRPAPRAAARKPARTTRWRPMAAGPSRGGARRSVSRDELPKSAWPLP</sequence>
<feature type="region of interest" description="Disordered" evidence="1">
    <location>
        <begin position="28"/>
        <end position="73"/>
    </location>
</feature>
<reference evidence="3" key="1">
    <citation type="submission" date="2009-03" db="EMBL/GenBank/DDBJ databases">
        <title>The Genome Sequence of Mycobacterium africanum strain K85 (originally listed here as Mycobacterium tuberculosis).</title>
        <authorList>
            <consortium name="The Broad Institute Genome Sequencing Platform"/>
            <person name="Small P."/>
            <person name="Gagneaux S."/>
            <person name="Hopewell P."/>
            <person name="Young S.K."/>
            <person name="Kodira C.D."/>
            <person name="Zeng Q."/>
            <person name="Koehrsen M."/>
            <person name="Alvarado L."/>
            <person name="Berlin A."/>
            <person name="Borenstein D."/>
            <person name="Chen Z."/>
            <person name="Engels R."/>
            <person name="Freedman E."/>
            <person name="Gellesch M."/>
            <person name="Goldberg J."/>
            <person name="Griggs A."/>
            <person name="Gujja S."/>
            <person name="Heiman D."/>
            <person name="Hepburn T."/>
            <person name="Howarth C."/>
            <person name="Jen D."/>
            <person name="Larson L."/>
            <person name="Lewis B."/>
            <person name="Mehta T."/>
            <person name="Park D."/>
            <person name="Pearson M."/>
            <person name="Roberts A."/>
            <person name="Saif S."/>
            <person name="Shea T."/>
            <person name="Shenoy N."/>
            <person name="Sisk P."/>
            <person name="Stolte C."/>
            <person name="Sykes S."/>
            <person name="Walk T."/>
            <person name="White J."/>
            <person name="Yandava C."/>
            <person name="Nusbaum C."/>
            <person name="Galagan J."/>
            <person name="Birren B."/>
        </authorList>
    </citation>
    <scope>NUCLEOTIDE SEQUENCE [LARGE SCALE GENOMIC DNA]</scope>
    <source>
        <strain evidence="3">K85</strain>
    </source>
</reference>
<dbReference type="AlphaFoldDB" id="A0A9P2H896"/>
<name>A0A9P2H896_MYCTX</name>
<evidence type="ECO:0000313" key="3">
    <source>
        <dbReference type="Proteomes" id="UP000005088"/>
    </source>
</evidence>
<evidence type="ECO:0000313" key="2">
    <source>
        <dbReference type="EMBL" id="EFD43506.2"/>
    </source>
</evidence>
<dbReference type="Proteomes" id="UP000005088">
    <property type="component" value="Unassembled WGS sequence"/>
</dbReference>